<evidence type="ECO:0000313" key="11">
    <source>
        <dbReference type="Proteomes" id="UP001205105"/>
    </source>
</evidence>
<reference evidence="10" key="1">
    <citation type="submission" date="2020-11" db="EMBL/GenBank/DDBJ databases">
        <title>Chlorella ohadii genome sequencing and assembly.</title>
        <authorList>
            <person name="Murik O."/>
            <person name="Treves H."/>
            <person name="Kedem I."/>
            <person name="Shotland Y."/>
            <person name="Kaplan A."/>
        </authorList>
    </citation>
    <scope>NUCLEOTIDE SEQUENCE</scope>
    <source>
        <strain evidence="10">1</strain>
    </source>
</reference>
<evidence type="ECO:0000256" key="1">
    <source>
        <dbReference type="ARBA" id="ARBA00004477"/>
    </source>
</evidence>
<dbReference type="AlphaFoldDB" id="A0AAD5DRU7"/>
<keyword evidence="11" id="KW-1185">Reference proteome</keyword>
<dbReference type="EMBL" id="JADXDR010000064">
    <property type="protein sequence ID" value="KAI7841303.1"/>
    <property type="molecule type" value="Genomic_DNA"/>
</dbReference>
<evidence type="ECO:0000256" key="2">
    <source>
        <dbReference type="ARBA" id="ARBA00007324"/>
    </source>
</evidence>
<comment type="similarity">
    <text evidence="2 9">Belongs to the SPCS2 family.</text>
</comment>
<evidence type="ECO:0000313" key="10">
    <source>
        <dbReference type="EMBL" id="KAI7841303.1"/>
    </source>
</evidence>
<feature type="transmembrane region" description="Helical" evidence="9">
    <location>
        <begin position="59"/>
        <end position="77"/>
    </location>
</feature>
<evidence type="ECO:0000256" key="4">
    <source>
        <dbReference type="ARBA" id="ARBA00022692"/>
    </source>
</evidence>
<dbReference type="Pfam" id="PF06703">
    <property type="entry name" value="SPC25"/>
    <property type="match status" value="1"/>
</dbReference>
<protein>
    <recommendedName>
        <fullName evidence="3 9">Signal peptidase complex subunit 2</fullName>
    </recommendedName>
</protein>
<keyword evidence="6 9" id="KW-1133">Transmembrane helix</keyword>
<accession>A0AAD5DRU7</accession>
<evidence type="ECO:0000256" key="7">
    <source>
        <dbReference type="ARBA" id="ARBA00023136"/>
    </source>
</evidence>
<evidence type="ECO:0000256" key="5">
    <source>
        <dbReference type="ARBA" id="ARBA00022824"/>
    </source>
</evidence>
<dbReference type="GO" id="GO:0008233">
    <property type="term" value="F:peptidase activity"/>
    <property type="evidence" value="ECO:0007669"/>
    <property type="project" value="UniProtKB-UniRule"/>
</dbReference>
<name>A0AAD5DRU7_9CHLO</name>
<organism evidence="10 11">
    <name type="scientific">Chlorella ohadii</name>
    <dbReference type="NCBI Taxonomy" id="2649997"/>
    <lineage>
        <taxon>Eukaryota</taxon>
        <taxon>Viridiplantae</taxon>
        <taxon>Chlorophyta</taxon>
        <taxon>core chlorophytes</taxon>
        <taxon>Trebouxiophyceae</taxon>
        <taxon>Chlorellales</taxon>
        <taxon>Chlorellaceae</taxon>
        <taxon>Chlorella clade</taxon>
        <taxon>Chlorella</taxon>
    </lineage>
</organism>
<evidence type="ECO:0000256" key="3">
    <source>
        <dbReference type="ARBA" id="ARBA00017057"/>
    </source>
</evidence>
<comment type="function">
    <text evidence="8 9">Component of the signal peptidase complex (SPC) which catalyzes the cleavage of N-terminal signal sequences from nascent proteins as they are translocated into the lumen of the endoplasmic reticulum. Enhances the enzymatic activity of SPC and facilitates the interactions between different components of the translocation site.</text>
</comment>
<dbReference type="GO" id="GO:0045047">
    <property type="term" value="P:protein targeting to ER"/>
    <property type="evidence" value="ECO:0007669"/>
    <property type="project" value="TreeGrafter"/>
</dbReference>
<feature type="transmembrane region" description="Helical" evidence="9">
    <location>
        <begin position="83"/>
        <end position="109"/>
    </location>
</feature>
<gene>
    <name evidence="10" type="ORF">COHA_004922</name>
</gene>
<evidence type="ECO:0000256" key="9">
    <source>
        <dbReference type="RuleBase" id="RU368033"/>
    </source>
</evidence>
<dbReference type="GO" id="GO:0005787">
    <property type="term" value="C:signal peptidase complex"/>
    <property type="evidence" value="ECO:0007669"/>
    <property type="project" value="UniProtKB-UniRule"/>
</dbReference>
<dbReference type="Proteomes" id="UP001205105">
    <property type="component" value="Unassembled WGS sequence"/>
</dbReference>
<keyword evidence="4 9" id="KW-0812">Transmembrane</keyword>
<dbReference type="PANTHER" id="PTHR13085:SF0">
    <property type="entry name" value="SIGNAL PEPTIDASE COMPLEX SUBUNIT 2"/>
    <property type="match status" value="1"/>
</dbReference>
<keyword evidence="5 9" id="KW-0256">Endoplasmic reticulum</keyword>
<proteinExistence type="inferred from homology"/>
<evidence type="ECO:0000256" key="8">
    <source>
        <dbReference type="ARBA" id="ARBA00045608"/>
    </source>
</evidence>
<dbReference type="PANTHER" id="PTHR13085">
    <property type="entry name" value="MICROSOMAL SIGNAL PEPTIDASE 25 KDA SUBUNIT"/>
    <property type="match status" value="1"/>
</dbReference>
<sequence length="196" mass="21337">MAPKRRASEPDVFQLEEEKKPEEKLNLLDGVALKRSLDDAVIQSVSDAGHTVDNLYTDIKIVLGLLACAVACLAQFYPKKYPANFWLLACCVASYVVLSTLMTVVATLWEKDAIVMTKARPGGPPALVVSSKMPRFQDLYTLRVALRPTGGGSGSEGVSLTKSVGDYFHEDGHLAADVIRQDTQALLEQLLEAKSK</sequence>
<comment type="caution">
    <text evidence="10">The sequence shown here is derived from an EMBL/GenBank/DDBJ whole genome shotgun (WGS) entry which is preliminary data.</text>
</comment>
<comment type="subcellular location">
    <subcellularLocation>
        <location evidence="1 9">Endoplasmic reticulum membrane</location>
        <topology evidence="1 9">Multi-pass membrane protein</topology>
    </subcellularLocation>
</comment>
<dbReference type="GO" id="GO:0006465">
    <property type="term" value="P:signal peptide processing"/>
    <property type="evidence" value="ECO:0007669"/>
    <property type="project" value="UniProtKB-UniRule"/>
</dbReference>
<evidence type="ECO:0000256" key="6">
    <source>
        <dbReference type="ARBA" id="ARBA00022989"/>
    </source>
</evidence>
<keyword evidence="7 9" id="KW-0472">Membrane</keyword>
<dbReference type="InterPro" id="IPR009582">
    <property type="entry name" value="Spc2/SPCS2"/>
</dbReference>